<dbReference type="Pfam" id="PF05641">
    <property type="entry name" value="Agenet"/>
    <property type="match status" value="1"/>
</dbReference>
<feature type="domain" description="ENT" evidence="3">
    <location>
        <begin position="212"/>
        <end position="277"/>
    </location>
</feature>
<dbReference type="InParanoid" id="A0A6I9SGB2"/>
<dbReference type="Proteomes" id="UP000504607">
    <property type="component" value="Unplaced"/>
</dbReference>
<dbReference type="InterPro" id="IPR014002">
    <property type="entry name" value="Agenet_dom_plant"/>
</dbReference>
<keyword evidence="4" id="KW-1185">Reference proteome</keyword>
<proteinExistence type="predicted"/>
<keyword evidence="2" id="KW-0539">Nucleus</keyword>
<dbReference type="Gene3D" id="2.30.30.140">
    <property type="match status" value="1"/>
</dbReference>
<dbReference type="FunCoup" id="A0A6I9SGB2">
    <property type="interactions" value="432"/>
</dbReference>
<gene>
    <name evidence="5" type="primary">LOC105060465</name>
</gene>
<dbReference type="PANTHER" id="PTHR31917">
    <property type="entry name" value="AGENET DOMAIN-CONTAINING PROTEIN-RELATED"/>
    <property type="match status" value="1"/>
</dbReference>
<evidence type="ECO:0000313" key="5">
    <source>
        <dbReference type="RefSeq" id="XP_010942486.3"/>
    </source>
</evidence>
<dbReference type="PROSITE" id="PS51138">
    <property type="entry name" value="ENT"/>
    <property type="match status" value="1"/>
</dbReference>
<accession>A0A6I9SGB2</accession>
<dbReference type="InterPro" id="IPR008395">
    <property type="entry name" value="Agenet-like_dom"/>
</dbReference>
<reference evidence="5" key="1">
    <citation type="submission" date="2025-08" db="UniProtKB">
        <authorList>
            <consortium name="RefSeq"/>
        </authorList>
    </citation>
    <scope>IDENTIFICATION</scope>
</reference>
<evidence type="ECO:0000256" key="1">
    <source>
        <dbReference type="ARBA" id="ARBA00004123"/>
    </source>
</evidence>
<dbReference type="Gene3D" id="1.10.1240.40">
    <property type="entry name" value="ENT domain"/>
    <property type="match status" value="1"/>
</dbReference>
<protein>
    <submittedName>
        <fullName evidence="5">Uncharacterized protein LOC105060465</fullName>
    </submittedName>
</protein>
<evidence type="ECO:0000313" key="4">
    <source>
        <dbReference type="Proteomes" id="UP000504607"/>
    </source>
</evidence>
<dbReference type="GO" id="GO:0005634">
    <property type="term" value="C:nucleus"/>
    <property type="evidence" value="ECO:0007669"/>
    <property type="project" value="UniProtKB-SubCell"/>
</dbReference>
<organism evidence="4 5">
    <name type="scientific">Elaeis guineensis var. tenera</name>
    <name type="common">Oil palm</name>
    <dbReference type="NCBI Taxonomy" id="51953"/>
    <lineage>
        <taxon>Eukaryota</taxon>
        <taxon>Viridiplantae</taxon>
        <taxon>Streptophyta</taxon>
        <taxon>Embryophyta</taxon>
        <taxon>Tracheophyta</taxon>
        <taxon>Spermatophyta</taxon>
        <taxon>Magnoliopsida</taxon>
        <taxon>Liliopsida</taxon>
        <taxon>Arecaceae</taxon>
        <taxon>Arecoideae</taxon>
        <taxon>Cocoseae</taxon>
        <taxon>Elaeidinae</taxon>
        <taxon>Elaeis</taxon>
    </lineage>
</organism>
<sequence>MAIMRLKKGMKVEVSSKREVTLGSWRRAEIISGNGHTYQVKYESYQPGMAAATERVPRKFIRPLPPSVVYLSNWTPDDIVEAFDNHSWKLARVSSVAYGDYYFVGIIGSCKQIRAHKSELRDSGTFKDGKVIRCNHHKGLPGLNSGLRKRHSICLQPAELCMHASMNHRDFGSSDSLEANDAHSISSSVDSCSPRSNVCLSPCHLTTYPTQGRSLDHHLELHTYHCTMMALYSPEHFTWEQEAFMTDLRLHLHISTDEHREELKHLASTQSDRESYA</sequence>
<dbReference type="PANTHER" id="PTHR31917:SF5">
    <property type="entry name" value="OS02G0204500 PROTEIN"/>
    <property type="match status" value="1"/>
</dbReference>
<dbReference type="InterPro" id="IPR036142">
    <property type="entry name" value="ENT_dom-like_sf"/>
</dbReference>
<dbReference type="InterPro" id="IPR005491">
    <property type="entry name" value="ENT_dom"/>
</dbReference>
<name>A0A6I9SGB2_ELAGV</name>
<dbReference type="SUPFAM" id="SSF158639">
    <property type="entry name" value="ENT-like"/>
    <property type="match status" value="1"/>
</dbReference>
<evidence type="ECO:0000259" key="3">
    <source>
        <dbReference type="PROSITE" id="PS51138"/>
    </source>
</evidence>
<dbReference type="CDD" id="cd20405">
    <property type="entry name" value="Tudor_Agenet_AtDUF_rpt1_3"/>
    <property type="match status" value="1"/>
</dbReference>
<dbReference type="SMART" id="SM01191">
    <property type="entry name" value="ENT"/>
    <property type="match status" value="1"/>
</dbReference>
<evidence type="ECO:0000256" key="2">
    <source>
        <dbReference type="ARBA" id="ARBA00023242"/>
    </source>
</evidence>
<dbReference type="RefSeq" id="XP_010942486.3">
    <property type="nucleotide sequence ID" value="XM_010944184.3"/>
</dbReference>
<dbReference type="SMART" id="SM00743">
    <property type="entry name" value="Agenet"/>
    <property type="match status" value="2"/>
</dbReference>
<comment type="subcellular location">
    <subcellularLocation>
        <location evidence="1">Nucleus</location>
    </subcellularLocation>
</comment>
<dbReference type="AlphaFoldDB" id="A0A6I9SGB2"/>
<dbReference type="Pfam" id="PF03735">
    <property type="entry name" value="ENT"/>
    <property type="match status" value="1"/>
</dbReference>
<dbReference type="OrthoDB" id="663550at2759"/>